<evidence type="ECO:0000313" key="1">
    <source>
        <dbReference type="EMBL" id="MDQ8207129.1"/>
    </source>
</evidence>
<proteinExistence type="predicted"/>
<dbReference type="RefSeq" id="WP_308949266.1">
    <property type="nucleotide sequence ID" value="NZ_JARXHW010000010.1"/>
</dbReference>
<keyword evidence="2" id="KW-1185">Reference proteome</keyword>
<reference evidence="1 2" key="1">
    <citation type="submission" date="2023-04" db="EMBL/GenBank/DDBJ databases">
        <title>A novel bacteria isolated from coastal sediment.</title>
        <authorList>
            <person name="Liu X.-J."/>
            <person name="Du Z.-J."/>
        </authorList>
    </citation>
    <scope>NUCLEOTIDE SEQUENCE [LARGE SCALE GENOMIC DNA]</scope>
    <source>
        <strain evidence="1 2">SDUM461003</strain>
    </source>
</reference>
<name>A0ABU1AV37_9BACT</name>
<evidence type="ECO:0000313" key="2">
    <source>
        <dbReference type="Proteomes" id="UP001225316"/>
    </source>
</evidence>
<gene>
    <name evidence="1" type="ORF">QEH52_06395</name>
</gene>
<sequence length="183" mass="20241">MPTTIIMPRVLPWLSAFILLLNMASASHERAIIEENDGKALLIYNIAKFSVWPAGSEPEGAPFTFSLWEDAPLFAAFHNIEGLKAQGHEVLINYHTQDSFPADCKVLVIPKHQLQKFIASKNELKSRPILTVTTDMSVFDAGAMVLVDVVDDRLAFSVNLQAVKASGLEISGNLLRHARKVNF</sequence>
<dbReference type="Pfam" id="PF13689">
    <property type="entry name" value="DUF4154"/>
    <property type="match status" value="1"/>
</dbReference>
<protein>
    <submittedName>
        <fullName evidence="1">YfiR family protein</fullName>
    </submittedName>
</protein>
<dbReference type="InterPro" id="IPR025293">
    <property type="entry name" value="YfiR/HmsC-like"/>
</dbReference>
<comment type="caution">
    <text evidence="1">The sequence shown here is derived from an EMBL/GenBank/DDBJ whole genome shotgun (WGS) entry which is preliminary data.</text>
</comment>
<dbReference type="Proteomes" id="UP001225316">
    <property type="component" value="Unassembled WGS sequence"/>
</dbReference>
<accession>A0ABU1AV37</accession>
<organism evidence="1 2">
    <name type="scientific">Thalassobacterium maritimum</name>
    <dbReference type="NCBI Taxonomy" id="3041265"/>
    <lineage>
        <taxon>Bacteria</taxon>
        <taxon>Pseudomonadati</taxon>
        <taxon>Verrucomicrobiota</taxon>
        <taxon>Opitutia</taxon>
        <taxon>Puniceicoccales</taxon>
        <taxon>Coraliomargaritaceae</taxon>
        <taxon>Thalassobacterium</taxon>
    </lineage>
</organism>
<dbReference type="EMBL" id="JARXHW010000010">
    <property type="protein sequence ID" value="MDQ8207129.1"/>
    <property type="molecule type" value="Genomic_DNA"/>
</dbReference>